<organism evidence="1 2">
    <name type="scientific">Russula earlei</name>
    <dbReference type="NCBI Taxonomy" id="71964"/>
    <lineage>
        <taxon>Eukaryota</taxon>
        <taxon>Fungi</taxon>
        <taxon>Dikarya</taxon>
        <taxon>Basidiomycota</taxon>
        <taxon>Agaricomycotina</taxon>
        <taxon>Agaricomycetes</taxon>
        <taxon>Russulales</taxon>
        <taxon>Russulaceae</taxon>
        <taxon>Russula</taxon>
    </lineage>
</organism>
<dbReference type="EMBL" id="JAGFNK010000526">
    <property type="protein sequence ID" value="KAI9449132.1"/>
    <property type="molecule type" value="Genomic_DNA"/>
</dbReference>
<accession>A0ACC0TUW1</accession>
<proteinExistence type="predicted"/>
<gene>
    <name evidence="1" type="ORF">F5148DRAFT_1379359</name>
</gene>
<comment type="caution">
    <text evidence="1">The sequence shown here is derived from an EMBL/GenBank/DDBJ whole genome shotgun (WGS) entry which is preliminary data.</text>
</comment>
<sequence>MQVILIQDVDNLGGRNELVAVKNGYARNFLIPQKFAVEANPSNLKQLEERLKVTAKKEAVMLAEINKVIDVLKSSPVKIGAKTGTSGKIFGSVTSLQIARAIRDQKGYEIDRKRISITDEVKELGTYKANIDFGNGNSTEVEFENMNIYVGNLNWNMTSEDLQDLFTPYGEVTSAKIVTDKFNNNRSKGFGFVEMSDDDAARTAISALHDSDIQGRKIVVNESTPRPEGERREGGGGGGFKKRSFGGGGGGSRGGGGGYGGGGNRGGGGGGYNRDRGGNSGGGGYNRY</sequence>
<keyword evidence="2" id="KW-1185">Reference proteome</keyword>
<protein>
    <submittedName>
        <fullName evidence="1">Uncharacterized protein</fullName>
    </submittedName>
</protein>
<evidence type="ECO:0000313" key="1">
    <source>
        <dbReference type="EMBL" id="KAI9449132.1"/>
    </source>
</evidence>
<evidence type="ECO:0000313" key="2">
    <source>
        <dbReference type="Proteomes" id="UP001207468"/>
    </source>
</evidence>
<reference evidence="1" key="1">
    <citation type="submission" date="2021-03" db="EMBL/GenBank/DDBJ databases">
        <title>Evolutionary priming and transition to the ectomycorrhizal habit in an iconic lineage of mushroom-forming fungi: is preadaptation a requirement?</title>
        <authorList>
            <consortium name="DOE Joint Genome Institute"/>
            <person name="Looney B.P."/>
            <person name="Miyauchi S."/>
            <person name="Morin E."/>
            <person name="Drula E."/>
            <person name="Courty P.E."/>
            <person name="Chicoki N."/>
            <person name="Fauchery L."/>
            <person name="Kohler A."/>
            <person name="Kuo A."/>
            <person name="LaButti K."/>
            <person name="Pangilinan J."/>
            <person name="Lipzen A."/>
            <person name="Riley R."/>
            <person name="Andreopoulos W."/>
            <person name="He G."/>
            <person name="Johnson J."/>
            <person name="Barry K.W."/>
            <person name="Grigoriev I.V."/>
            <person name="Nagy L."/>
            <person name="Hibbett D."/>
            <person name="Henrissat B."/>
            <person name="Matheny P.B."/>
            <person name="Labbe J."/>
            <person name="Martin A.F."/>
        </authorList>
    </citation>
    <scope>NUCLEOTIDE SEQUENCE</scope>
    <source>
        <strain evidence="1">BPL698</strain>
    </source>
</reference>
<name>A0ACC0TUW1_9AGAM</name>
<dbReference type="Proteomes" id="UP001207468">
    <property type="component" value="Unassembled WGS sequence"/>
</dbReference>